<dbReference type="STRING" id="1265861.BCAMP_04557"/>
<dbReference type="RefSeq" id="WP_035313914.1">
    <property type="nucleotide sequence ID" value="NZ_AODH01000016.1"/>
</dbReference>
<feature type="binding site" evidence="4">
    <location>
        <position position="275"/>
    </location>
    <ligand>
        <name>(3S)-3-hydroxy-3-methylglutaryl-CoA</name>
        <dbReference type="ChEBI" id="CHEBI:43074"/>
    </ligand>
</feature>
<name>W7CVB1_9LIST</name>
<feature type="active site" description="Acyl-thioester intermediate" evidence="3">
    <location>
        <position position="111"/>
    </location>
</feature>
<feature type="binding site" evidence="4">
    <location>
        <position position="242"/>
    </location>
    <ligand>
        <name>(3S)-3-hydroxy-3-methylglutaryl-CoA</name>
        <dbReference type="ChEBI" id="CHEBI:43074"/>
    </ligand>
</feature>
<keyword evidence="8" id="KW-1185">Reference proteome</keyword>
<gene>
    <name evidence="7" type="ORF">BCAMP_04557</name>
</gene>
<protein>
    <submittedName>
        <fullName evidence="7">Hydroxymethylglutaryl-CoA synthase</fullName>
    </submittedName>
</protein>
<dbReference type="SUPFAM" id="SSF53901">
    <property type="entry name" value="Thiolase-like"/>
    <property type="match status" value="2"/>
</dbReference>
<keyword evidence="2" id="KW-0808">Transferase</keyword>
<evidence type="ECO:0000313" key="8">
    <source>
        <dbReference type="Proteomes" id="UP000019243"/>
    </source>
</evidence>
<feature type="domain" description="Hydroxymethylglutaryl-coenzyme A synthase C-terminal" evidence="6">
    <location>
        <begin position="265"/>
        <end position="348"/>
    </location>
</feature>
<feature type="binding site" evidence="4">
    <location>
        <position position="143"/>
    </location>
    <ligand>
        <name>(3S)-3-hydroxy-3-methylglutaryl-CoA</name>
        <dbReference type="ChEBI" id="CHEBI:43074"/>
    </ligand>
</feature>
<feature type="binding site" evidence="4">
    <location>
        <position position="29"/>
    </location>
    <ligand>
        <name>(3S)-3-hydroxy-3-methylglutaryl-CoA</name>
        <dbReference type="ChEBI" id="CHEBI:43074"/>
    </ligand>
</feature>
<dbReference type="PANTHER" id="PTHR43323">
    <property type="entry name" value="3-HYDROXY-3-METHYLGLUTARYL COENZYME A SYNTHASE"/>
    <property type="match status" value="1"/>
</dbReference>
<dbReference type="EMBL" id="AODH01000016">
    <property type="protein sequence ID" value="EUJ40635.1"/>
    <property type="molecule type" value="Genomic_DNA"/>
</dbReference>
<dbReference type="InterPro" id="IPR016039">
    <property type="entry name" value="Thiolase-like"/>
</dbReference>
<dbReference type="GO" id="GO:0004421">
    <property type="term" value="F:hydroxymethylglutaryl-CoA synthase activity"/>
    <property type="evidence" value="ECO:0007669"/>
    <property type="project" value="InterPro"/>
</dbReference>
<evidence type="ECO:0000259" key="5">
    <source>
        <dbReference type="Pfam" id="PF01154"/>
    </source>
</evidence>
<dbReference type="InterPro" id="IPR013528">
    <property type="entry name" value="HMG_CoA_synth_N"/>
</dbReference>
<dbReference type="OrthoDB" id="9769523at2"/>
<dbReference type="InterPro" id="IPR013746">
    <property type="entry name" value="HMG_CoA_synt_C_dom"/>
</dbReference>
<evidence type="ECO:0000256" key="3">
    <source>
        <dbReference type="PIRSR" id="PIRSR611554-1"/>
    </source>
</evidence>
<dbReference type="Gene3D" id="3.40.47.10">
    <property type="match status" value="2"/>
</dbReference>
<evidence type="ECO:0000313" key="7">
    <source>
        <dbReference type="EMBL" id="EUJ40635.1"/>
    </source>
</evidence>
<dbReference type="InterPro" id="IPR011554">
    <property type="entry name" value="HMG_CoA_synthase_prok"/>
</dbReference>
<dbReference type="AlphaFoldDB" id="W7CVB1"/>
<comment type="caution">
    <text evidence="7">The sequence shown here is derived from an EMBL/GenBank/DDBJ whole genome shotgun (WGS) entry which is preliminary data.</text>
</comment>
<evidence type="ECO:0000256" key="1">
    <source>
        <dbReference type="ARBA" id="ARBA00007061"/>
    </source>
</evidence>
<dbReference type="PANTHER" id="PTHR43323:SF2">
    <property type="entry name" value="HYDROXYMETHYLGLUTARYL-COA SYNTHASE"/>
    <property type="match status" value="1"/>
</dbReference>
<feature type="active site" description="Proton donor/acceptor" evidence="3">
    <location>
        <position position="79"/>
    </location>
</feature>
<dbReference type="PATRIC" id="fig|1265861.3.peg.896"/>
<dbReference type="CDD" id="cd00827">
    <property type="entry name" value="init_cond_enzymes"/>
    <property type="match status" value="1"/>
</dbReference>
<feature type="active site" description="Proton donor/acceptor" evidence="3">
    <location>
        <position position="233"/>
    </location>
</feature>
<evidence type="ECO:0000256" key="4">
    <source>
        <dbReference type="PIRSR" id="PIRSR611554-2"/>
    </source>
</evidence>
<reference evidence="7 8" key="1">
    <citation type="submission" date="2012-12" db="EMBL/GenBank/DDBJ databases">
        <title>Novel taxa of Listeriaceae from agricultural environments in the United States.</title>
        <authorList>
            <person name="den Bakker H.C."/>
            <person name="Allred A."/>
            <person name="Warchocki S."/>
            <person name="Wright E.M."/>
            <person name="Burrell A."/>
            <person name="Nightingale K.K."/>
            <person name="Kephart D."/>
            <person name="Wiedmann M."/>
        </authorList>
    </citation>
    <scope>NUCLEOTIDE SEQUENCE [LARGE SCALE GENOMIC DNA]</scope>
    <source>
        <strain evidence="7 8">FSL F6-1037</strain>
    </source>
</reference>
<organism evidence="7 8">
    <name type="scientific">Brochothrix campestris FSL F6-1037</name>
    <dbReference type="NCBI Taxonomy" id="1265861"/>
    <lineage>
        <taxon>Bacteria</taxon>
        <taxon>Bacillati</taxon>
        <taxon>Bacillota</taxon>
        <taxon>Bacilli</taxon>
        <taxon>Bacillales</taxon>
        <taxon>Listeriaceae</taxon>
        <taxon>Brochothrix</taxon>
    </lineage>
</organism>
<dbReference type="NCBIfam" id="TIGR01835">
    <property type="entry name" value="HMG-CoA-S_prok"/>
    <property type="match status" value="1"/>
</dbReference>
<feature type="domain" description="Hydroxymethylglutaryl-coenzyme A synthase N-terminal" evidence="5">
    <location>
        <begin position="2"/>
        <end position="164"/>
    </location>
</feature>
<sequence length="390" mass="42813">MNIGIDKMSFYTPAFYVDMVELAEARGIDPNKFTIGIGQDQMGFAPLSQDAVTMGANAALNMLSTDDIAEIDLVIFASESGIDHSKAGAVYIHRLLGLPKNCRAIEFKEACYAATAGLSYARNHVAAHPTKKALVIGSDIARYGLNTPGEPTQGAGAVAMLVAAEPRLLVLNDDNVYLTDDIMDFWRPLYSETACVQGKYSTEQYIRFFNDVWEQYQANTKATLVDFAALCFHLPYTKMGKKALDTIIETASPEKAEALMAYYQLSTKYSRQIGNIYTGSLYLGVLSLLEHDETLMPGDRLGLFSYGSGAVGEFFSATLAPDFRKQLYTTAHAAQLQARKQLTIAAYEDLFVASLPTDGSTYQIDDSLDQAPIKLTGMSEHMRLYTNKSC</sequence>
<dbReference type="Pfam" id="PF08540">
    <property type="entry name" value="HMG_CoA_synt_C"/>
    <property type="match status" value="1"/>
</dbReference>
<comment type="similarity">
    <text evidence="1">Belongs to the thiolase-like superfamily. HMG-CoA synthase family.</text>
</comment>
<dbReference type="Pfam" id="PF01154">
    <property type="entry name" value="HMG_CoA_synt_N"/>
    <property type="match status" value="1"/>
</dbReference>
<accession>W7CVB1</accession>
<evidence type="ECO:0000256" key="2">
    <source>
        <dbReference type="ARBA" id="ARBA00022679"/>
    </source>
</evidence>
<dbReference type="GO" id="GO:0006084">
    <property type="term" value="P:acetyl-CoA metabolic process"/>
    <property type="evidence" value="ECO:0007669"/>
    <property type="project" value="InterPro"/>
</dbReference>
<evidence type="ECO:0000259" key="6">
    <source>
        <dbReference type="Pfam" id="PF08540"/>
    </source>
</evidence>
<dbReference type="Proteomes" id="UP000019243">
    <property type="component" value="Unassembled WGS sequence"/>
</dbReference>
<proteinExistence type="inferred from homology"/>